<dbReference type="AlphaFoldDB" id="A0A2V2N995"/>
<sequence>MKEIRTEIVIKASPVKIWKILTNFERYPTWNPFIISIQGTLAAGNIIQVELAPPDAKRMKMKPRVLRVIPNQEFRWLGRILIPGIFDGEHIFELRDNKNETTTVIQREIFTGILVPFLKKLLDDNTRRGFESMNSELKKICEANSEGIPGN</sequence>
<comment type="caution">
    <text evidence="1">The sequence shown here is derived from an EMBL/GenBank/DDBJ whole genome shotgun (WGS) entry which is preliminary data.</text>
</comment>
<name>A0A2V2N995_9EURY</name>
<gene>
    <name evidence="1" type="ORF">DK846_06200</name>
</gene>
<reference evidence="1 2" key="1">
    <citation type="submission" date="2018-05" db="EMBL/GenBank/DDBJ databases">
        <title>Draft genome of Methanospirillum lacunae Ki8-1.</title>
        <authorList>
            <person name="Dueholm M.S."/>
            <person name="Nielsen P.H."/>
            <person name="Bakmann L.F."/>
            <person name="Otzen D.E."/>
        </authorList>
    </citation>
    <scope>NUCLEOTIDE SEQUENCE [LARGE SCALE GENOMIC DNA]</scope>
    <source>
        <strain evidence="1 2">Ki8-1</strain>
    </source>
</reference>
<dbReference type="SUPFAM" id="SSF55961">
    <property type="entry name" value="Bet v1-like"/>
    <property type="match status" value="1"/>
</dbReference>
<dbReference type="PANTHER" id="PTHR36166">
    <property type="entry name" value="CHROMOSOME 9, WHOLE GENOME SHOTGUN SEQUENCE"/>
    <property type="match status" value="1"/>
</dbReference>
<protein>
    <submittedName>
        <fullName evidence="1">SRPBCC domain-containing protein</fullName>
    </submittedName>
</protein>
<proteinExistence type="predicted"/>
<dbReference type="EMBL" id="QGMY01000006">
    <property type="protein sequence ID" value="PWR72877.1"/>
    <property type="molecule type" value="Genomic_DNA"/>
</dbReference>
<evidence type="ECO:0000313" key="1">
    <source>
        <dbReference type="EMBL" id="PWR72877.1"/>
    </source>
</evidence>
<dbReference type="Pfam" id="PF10604">
    <property type="entry name" value="Polyketide_cyc2"/>
    <property type="match status" value="1"/>
</dbReference>
<dbReference type="CDD" id="cd07822">
    <property type="entry name" value="SRPBCC_4"/>
    <property type="match status" value="1"/>
</dbReference>
<dbReference type="InterPro" id="IPR023393">
    <property type="entry name" value="START-like_dom_sf"/>
</dbReference>
<accession>A0A2V2N995</accession>
<dbReference type="PANTHER" id="PTHR36166:SF1">
    <property type="entry name" value="SRPBCC DOMAIN-CONTAINING PROTEIN"/>
    <property type="match status" value="1"/>
</dbReference>
<dbReference type="InterPro" id="IPR019587">
    <property type="entry name" value="Polyketide_cyclase/dehydratase"/>
</dbReference>
<organism evidence="1 2">
    <name type="scientific">Methanospirillum lacunae</name>
    <dbReference type="NCBI Taxonomy" id="668570"/>
    <lineage>
        <taxon>Archaea</taxon>
        <taxon>Methanobacteriati</taxon>
        <taxon>Methanobacteriota</taxon>
        <taxon>Stenosarchaea group</taxon>
        <taxon>Methanomicrobia</taxon>
        <taxon>Methanomicrobiales</taxon>
        <taxon>Methanospirillaceae</taxon>
        <taxon>Methanospirillum</taxon>
    </lineage>
</organism>
<keyword evidence="2" id="KW-1185">Reference proteome</keyword>
<dbReference type="Proteomes" id="UP000245657">
    <property type="component" value="Unassembled WGS sequence"/>
</dbReference>
<dbReference type="Gene3D" id="3.30.530.20">
    <property type="match status" value="1"/>
</dbReference>
<evidence type="ECO:0000313" key="2">
    <source>
        <dbReference type="Proteomes" id="UP000245657"/>
    </source>
</evidence>